<feature type="transmembrane region" description="Helical" evidence="8">
    <location>
        <begin position="252"/>
        <end position="274"/>
    </location>
</feature>
<dbReference type="EMBL" id="BTGC01000008">
    <property type="protein sequence ID" value="GMM52080.1"/>
    <property type="molecule type" value="Genomic_DNA"/>
</dbReference>
<dbReference type="SUPFAM" id="SSF103473">
    <property type="entry name" value="MFS general substrate transporter"/>
    <property type="match status" value="1"/>
</dbReference>
<comment type="caution">
    <text evidence="9">The sequence shown here is derived from an EMBL/GenBank/DDBJ whole genome shotgun (WGS) entry which is preliminary data.</text>
</comment>
<evidence type="ECO:0000256" key="3">
    <source>
        <dbReference type="ARBA" id="ARBA00022692"/>
    </source>
</evidence>
<evidence type="ECO:0000256" key="6">
    <source>
        <dbReference type="ARBA" id="ARBA00037968"/>
    </source>
</evidence>
<feature type="transmembrane region" description="Helical" evidence="8">
    <location>
        <begin position="158"/>
        <end position="178"/>
    </location>
</feature>
<evidence type="ECO:0000256" key="7">
    <source>
        <dbReference type="SAM" id="MobiDB-lite"/>
    </source>
</evidence>
<feature type="transmembrane region" description="Helical" evidence="8">
    <location>
        <begin position="184"/>
        <end position="206"/>
    </location>
</feature>
<gene>
    <name evidence="9" type="ORF">DASB73_030430</name>
</gene>
<feature type="transmembrane region" description="Helical" evidence="8">
    <location>
        <begin position="84"/>
        <end position="102"/>
    </location>
</feature>
<dbReference type="Pfam" id="PF07690">
    <property type="entry name" value="MFS_1"/>
    <property type="match status" value="1"/>
</dbReference>
<sequence>MVSFFRRNAKEEDVEPETEPKDIISPRYTGNYDPGNMLDAYNVEDSTLEAAKKMDSVRSEHWYDGFVRLFVWYPSFLPKEEKLLLFKIDVVLLLYVCASYFTKALDKSNITKAYNANMDVEINFTGNDLSYAKSLYSAGYIVSMGLATVFVTRPKARFMLPLLETIWGVLTFCQAAVTTSSQMFALRFLVGLAEGPIFPSVVYTIGSWYKRDEVYRRIMAFSISSSLGGMFSGFLQSAAYTNLSGKGGMSGWQWGFIIDGIFTVPIALLGFAFYPGSLDQAKNVWWLKKDDLALCRKRMLESGVKPAGKLSMSLIKRIFCRWHVHYYTAFWVLLNVVALPDGVGFDLWLKSRPDLYSIPDRENYPSIQNAVGVVAQFLLAGLADTFSPYIFLTITQVLFVISFSSLVYWDIPIGYKWFCFMIVPFDLVNQSLVSGQINRSLRRDAEERAFVIGFSDAISQVMNIWTNIVFFPTSQAPEFRNGYIASLSGALVLLFLPIAGWYGDRYDTKKFAESDLKMLDTIEADSQSTGSVEVDALAHDSDGNSLKKGAYQVSIAGSSSTSGSNASAS</sequence>
<keyword evidence="10" id="KW-1185">Reference proteome</keyword>
<evidence type="ECO:0000313" key="10">
    <source>
        <dbReference type="Proteomes" id="UP001362899"/>
    </source>
</evidence>
<dbReference type="PANTHER" id="PTHR43791:SF39">
    <property type="entry name" value="TRANSPORTER LIZ1_SEO1, PUTATIVE (AFU_ORTHOLOGUE AFUA_3G00980)-RELATED"/>
    <property type="match status" value="1"/>
</dbReference>
<dbReference type="Gene3D" id="1.20.1250.20">
    <property type="entry name" value="MFS general substrate transporter like domains"/>
    <property type="match status" value="1"/>
</dbReference>
<feature type="transmembrane region" description="Helical" evidence="8">
    <location>
        <begin position="324"/>
        <end position="343"/>
    </location>
</feature>
<feature type="transmembrane region" description="Helical" evidence="8">
    <location>
        <begin position="218"/>
        <end position="240"/>
    </location>
</feature>
<name>A0AAV5RKX8_STABA</name>
<feature type="transmembrane region" description="Helical" evidence="8">
    <location>
        <begin position="483"/>
        <end position="502"/>
    </location>
</feature>
<evidence type="ECO:0000256" key="2">
    <source>
        <dbReference type="ARBA" id="ARBA00022448"/>
    </source>
</evidence>
<accession>A0AAV5RKX8</accession>
<dbReference type="GO" id="GO:0022857">
    <property type="term" value="F:transmembrane transporter activity"/>
    <property type="evidence" value="ECO:0007669"/>
    <property type="project" value="InterPro"/>
</dbReference>
<dbReference type="InterPro" id="IPR011701">
    <property type="entry name" value="MFS"/>
</dbReference>
<dbReference type="Proteomes" id="UP001362899">
    <property type="component" value="Unassembled WGS sequence"/>
</dbReference>
<evidence type="ECO:0000256" key="4">
    <source>
        <dbReference type="ARBA" id="ARBA00022989"/>
    </source>
</evidence>
<keyword evidence="5 8" id="KW-0472">Membrane</keyword>
<dbReference type="InterPro" id="IPR036259">
    <property type="entry name" value="MFS_trans_sf"/>
</dbReference>
<evidence type="ECO:0000313" key="9">
    <source>
        <dbReference type="EMBL" id="GMM52080.1"/>
    </source>
</evidence>
<feature type="region of interest" description="Disordered" evidence="7">
    <location>
        <begin position="1"/>
        <end position="26"/>
    </location>
</feature>
<keyword evidence="3 8" id="KW-0812">Transmembrane</keyword>
<protein>
    <submittedName>
        <fullName evidence="9">Uncharacterized protein</fullName>
    </submittedName>
</protein>
<evidence type="ECO:0000256" key="5">
    <source>
        <dbReference type="ARBA" id="ARBA00023136"/>
    </source>
</evidence>
<feature type="transmembrane region" description="Helical" evidence="8">
    <location>
        <begin position="134"/>
        <end position="151"/>
    </location>
</feature>
<keyword evidence="4 8" id="KW-1133">Transmembrane helix</keyword>
<comment type="subcellular location">
    <subcellularLocation>
        <location evidence="1">Membrane</location>
        <topology evidence="1">Multi-pass membrane protein</topology>
    </subcellularLocation>
</comment>
<evidence type="ECO:0000256" key="8">
    <source>
        <dbReference type="SAM" id="Phobius"/>
    </source>
</evidence>
<organism evidence="9 10">
    <name type="scientific">Starmerella bacillaris</name>
    <name type="common">Yeast</name>
    <name type="synonym">Candida zemplinina</name>
    <dbReference type="NCBI Taxonomy" id="1247836"/>
    <lineage>
        <taxon>Eukaryota</taxon>
        <taxon>Fungi</taxon>
        <taxon>Dikarya</taxon>
        <taxon>Ascomycota</taxon>
        <taxon>Saccharomycotina</taxon>
        <taxon>Dipodascomycetes</taxon>
        <taxon>Dipodascales</taxon>
        <taxon>Trichomonascaceae</taxon>
        <taxon>Starmerella</taxon>
    </lineage>
</organism>
<feature type="transmembrane region" description="Helical" evidence="8">
    <location>
        <begin position="449"/>
        <end position="471"/>
    </location>
</feature>
<comment type="similarity">
    <text evidence="6">Belongs to the major facilitator superfamily. Allantoate permease family.</text>
</comment>
<dbReference type="AlphaFoldDB" id="A0AAV5RKX8"/>
<dbReference type="PANTHER" id="PTHR43791">
    <property type="entry name" value="PERMEASE-RELATED"/>
    <property type="match status" value="1"/>
</dbReference>
<reference evidence="9 10" key="1">
    <citation type="journal article" date="2023" name="Elife">
        <title>Identification of key yeast species and microbe-microbe interactions impacting larval growth of Drosophila in the wild.</title>
        <authorList>
            <person name="Mure A."/>
            <person name="Sugiura Y."/>
            <person name="Maeda R."/>
            <person name="Honda K."/>
            <person name="Sakurai N."/>
            <person name="Takahashi Y."/>
            <person name="Watada M."/>
            <person name="Katoh T."/>
            <person name="Gotoh A."/>
            <person name="Gotoh Y."/>
            <person name="Taniguchi I."/>
            <person name="Nakamura K."/>
            <person name="Hayashi T."/>
            <person name="Katayama T."/>
            <person name="Uemura T."/>
            <person name="Hattori Y."/>
        </authorList>
    </citation>
    <scope>NUCLEOTIDE SEQUENCE [LARGE SCALE GENOMIC DNA]</scope>
    <source>
        <strain evidence="9 10">SB-73</strain>
    </source>
</reference>
<proteinExistence type="inferred from homology"/>
<feature type="transmembrane region" description="Helical" evidence="8">
    <location>
        <begin position="389"/>
        <end position="409"/>
    </location>
</feature>
<evidence type="ECO:0000256" key="1">
    <source>
        <dbReference type="ARBA" id="ARBA00004141"/>
    </source>
</evidence>
<keyword evidence="2" id="KW-0813">Transport</keyword>
<dbReference type="FunFam" id="1.20.1250.20:FF:000065">
    <property type="entry name" value="Putative MFS pantothenate transporter"/>
    <property type="match status" value="1"/>
</dbReference>
<dbReference type="GO" id="GO:0016020">
    <property type="term" value="C:membrane"/>
    <property type="evidence" value="ECO:0007669"/>
    <property type="project" value="UniProtKB-SubCell"/>
</dbReference>